<dbReference type="PANTHER" id="PTHR47148">
    <property type="entry name" value="CYTOCHROME C OXIDASE ASSEMBLY FACTOR 1 HOMOLOG"/>
    <property type="match status" value="1"/>
</dbReference>
<sequence length="219" mass="24410">MGELNINISSSETAVSVTTLGKKVFCGHYQQTISEALCLQTCIGRKTGSDPAALYIPNNSLFRLTRVMDSYFHLILLWGKMPASLRKLQQMAIYLGLLSGGGCAMMYYLMQKNFARTQYYQLAIEQLKNDPAALEALGAPPLKVHNIRLTDKSNRVDMARAQLKIPVSGTKSAGYLHTNSVRDLSLNCWCLRDVTLQLRDGQNIPVYHSCVESTNTQEE</sequence>
<evidence type="ECO:0000256" key="1">
    <source>
        <dbReference type="SAM" id="Phobius"/>
    </source>
</evidence>
<dbReference type="PANTHER" id="PTHR47148:SF1">
    <property type="entry name" value="CYTOCHROME C OXIDASE ASSEMBLY FACTOR 1 HOMOLOG"/>
    <property type="match status" value="1"/>
</dbReference>
<comment type="caution">
    <text evidence="2">The sequence shown here is derived from an EMBL/GenBank/DDBJ whole genome shotgun (WGS) entry which is preliminary data.</text>
</comment>
<accession>A0A4D9DYQ0</accession>
<gene>
    <name evidence="2" type="ORF">DR999_PMT14357</name>
</gene>
<evidence type="ECO:0000313" key="3">
    <source>
        <dbReference type="Proteomes" id="UP000297703"/>
    </source>
</evidence>
<protein>
    <submittedName>
        <fullName evidence="2">Cytochrome c oxidase assembly factor 1-like protein</fullName>
    </submittedName>
</protein>
<dbReference type="EMBL" id="QXTE01000163">
    <property type="protein sequence ID" value="TFK03256.1"/>
    <property type="molecule type" value="Genomic_DNA"/>
</dbReference>
<proteinExistence type="predicted"/>
<name>A0A4D9DYQ0_9SAUR</name>
<reference evidence="2 3" key="2">
    <citation type="submission" date="2019-04" db="EMBL/GenBank/DDBJ databases">
        <title>The genome sequence of big-headed turtle.</title>
        <authorList>
            <person name="Gong S."/>
        </authorList>
    </citation>
    <scope>NUCLEOTIDE SEQUENCE [LARGE SCALE GENOMIC DNA]</scope>
    <source>
        <strain evidence="2">DO16091913</strain>
        <tissue evidence="2">Muscle</tissue>
    </source>
</reference>
<dbReference type="AlphaFoldDB" id="A0A4D9DYQ0"/>
<dbReference type="GO" id="GO:0033617">
    <property type="term" value="P:mitochondrial respiratory chain complex IV assembly"/>
    <property type="evidence" value="ECO:0007669"/>
    <property type="project" value="TreeGrafter"/>
</dbReference>
<keyword evidence="3" id="KW-1185">Reference proteome</keyword>
<evidence type="ECO:0000313" key="2">
    <source>
        <dbReference type="EMBL" id="TFK03256.1"/>
    </source>
</evidence>
<feature type="transmembrane region" description="Helical" evidence="1">
    <location>
        <begin position="91"/>
        <end position="110"/>
    </location>
</feature>
<reference evidence="2 3" key="1">
    <citation type="submission" date="2019-04" db="EMBL/GenBank/DDBJ databases">
        <title>Draft genome of the big-headed turtle Platysternon megacephalum.</title>
        <authorList>
            <person name="Gong S."/>
        </authorList>
    </citation>
    <scope>NUCLEOTIDE SEQUENCE [LARGE SCALE GENOMIC DNA]</scope>
    <source>
        <strain evidence="2">DO16091913</strain>
        <tissue evidence="2">Muscle</tissue>
    </source>
</reference>
<dbReference type="STRING" id="55544.A0A4D9DYQ0"/>
<dbReference type="InterPro" id="IPR014807">
    <property type="entry name" value="Coa1"/>
</dbReference>
<keyword evidence="1" id="KW-0812">Transmembrane</keyword>
<dbReference type="GO" id="GO:0032981">
    <property type="term" value="P:mitochondrial respiratory chain complex I assembly"/>
    <property type="evidence" value="ECO:0007669"/>
    <property type="project" value="TreeGrafter"/>
</dbReference>
<dbReference type="GO" id="GO:0005743">
    <property type="term" value="C:mitochondrial inner membrane"/>
    <property type="evidence" value="ECO:0007669"/>
    <property type="project" value="TreeGrafter"/>
</dbReference>
<dbReference type="OrthoDB" id="10037790at2759"/>
<dbReference type="Proteomes" id="UP000297703">
    <property type="component" value="Unassembled WGS sequence"/>
</dbReference>
<keyword evidence="1" id="KW-0472">Membrane</keyword>
<organism evidence="2 3">
    <name type="scientific">Platysternon megacephalum</name>
    <name type="common">big-headed turtle</name>
    <dbReference type="NCBI Taxonomy" id="55544"/>
    <lineage>
        <taxon>Eukaryota</taxon>
        <taxon>Metazoa</taxon>
        <taxon>Chordata</taxon>
        <taxon>Craniata</taxon>
        <taxon>Vertebrata</taxon>
        <taxon>Euteleostomi</taxon>
        <taxon>Archelosauria</taxon>
        <taxon>Testudinata</taxon>
        <taxon>Testudines</taxon>
        <taxon>Cryptodira</taxon>
        <taxon>Durocryptodira</taxon>
        <taxon>Testudinoidea</taxon>
        <taxon>Platysternidae</taxon>
        <taxon>Platysternon</taxon>
    </lineage>
</organism>
<keyword evidence="1" id="KW-1133">Transmembrane helix</keyword>
<dbReference type="Pfam" id="PF08695">
    <property type="entry name" value="Coa1"/>
    <property type="match status" value="1"/>
</dbReference>